<name>A0A564TEL3_STRVE</name>
<dbReference type="PROSITE" id="PS51099">
    <property type="entry name" value="PTS_EIIB_TYPE_2"/>
    <property type="match status" value="1"/>
</dbReference>
<accession>A0A564TEL3</accession>
<dbReference type="RefSeq" id="WP_154864701.1">
    <property type="nucleotide sequence ID" value="NZ_CABHNJ010000029.1"/>
</dbReference>
<evidence type="ECO:0000256" key="5">
    <source>
        <dbReference type="ARBA" id="ARBA00023163"/>
    </source>
</evidence>
<evidence type="ECO:0000313" key="8">
    <source>
        <dbReference type="EMBL" id="VUX05888.1"/>
    </source>
</evidence>
<evidence type="ECO:0000259" key="6">
    <source>
        <dbReference type="PROSITE" id="PS51099"/>
    </source>
</evidence>
<organism evidence="8 9">
    <name type="scientific">Streptococcus vestibularis</name>
    <dbReference type="NCBI Taxonomy" id="1343"/>
    <lineage>
        <taxon>Bacteria</taxon>
        <taxon>Bacillati</taxon>
        <taxon>Bacillota</taxon>
        <taxon>Bacilli</taxon>
        <taxon>Lactobacillales</taxon>
        <taxon>Streptococcaceae</taxon>
        <taxon>Streptococcus</taxon>
    </lineage>
</organism>
<keyword evidence="3" id="KW-0805">Transcription regulation</keyword>
<dbReference type="InterPro" id="IPR013196">
    <property type="entry name" value="HTH_11"/>
</dbReference>
<dbReference type="InterPro" id="IPR007737">
    <property type="entry name" value="Mga_HTH"/>
</dbReference>
<dbReference type="InterPro" id="IPR036634">
    <property type="entry name" value="PRD_sf"/>
</dbReference>
<feature type="domain" description="PRD" evidence="7">
    <location>
        <begin position="180"/>
        <end position="286"/>
    </location>
</feature>
<evidence type="ECO:0000256" key="3">
    <source>
        <dbReference type="ARBA" id="ARBA00023015"/>
    </source>
</evidence>
<dbReference type="Pfam" id="PF05043">
    <property type="entry name" value="Mga"/>
    <property type="match status" value="1"/>
</dbReference>
<dbReference type="GO" id="GO:0008982">
    <property type="term" value="F:protein-N(PI)-phosphohistidine-sugar phosphotransferase activity"/>
    <property type="evidence" value="ECO:0007669"/>
    <property type="project" value="InterPro"/>
</dbReference>
<dbReference type="Pfam" id="PF02302">
    <property type="entry name" value="PTS_IIB"/>
    <property type="match status" value="1"/>
</dbReference>
<dbReference type="Pfam" id="PF00874">
    <property type="entry name" value="PRD"/>
    <property type="match status" value="2"/>
</dbReference>
<dbReference type="InterPro" id="IPR011608">
    <property type="entry name" value="PRD"/>
</dbReference>
<dbReference type="Gene3D" id="3.40.50.2300">
    <property type="match status" value="1"/>
</dbReference>
<evidence type="ECO:0000256" key="1">
    <source>
        <dbReference type="ARBA" id="ARBA00022679"/>
    </source>
</evidence>
<evidence type="ECO:0000256" key="4">
    <source>
        <dbReference type="ARBA" id="ARBA00023159"/>
    </source>
</evidence>
<dbReference type="Pfam" id="PF08279">
    <property type="entry name" value="HTH_11"/>
    <property type="match status" value="1"/>
</dbReference>
<dbReference type="InterPro" id="IPR050661">
    <property type="entry name" value="BglG_antiterminators"/>
</dbReference>
<evidence type="ECO:0000256" key="2">
    <source>
        <dbReference type="ARBA" id="ARBA00022737"/>
    </source>
</evidence>
<keyword evidence="5" id="KW-0804">Transcription</keyword>
<gene>
    <name evidence="8" type="primary">licR</name>
    <name evidence="8" type="ORF">SSSS39_01731</name>
</gene>
<reference evidence="8 9" key="1">
    <citation type="submission" date="2019-07" db="EMBL/GenBank/DDBJ databases">
        <authorList>
            <person name="Hibberd C M."/>
            <person name="Gehrig L. J."/>
            <person name="Chang H.-W."/>
            <person name="Venkatesh S."/>
        </authorList>
    </citation>
    <scope>NUCLEOTIDE SEQUENCE [LARGE SCALE GENOMIC DNA]</scope>
    <source>
        <strain evidence="8">Streptococcus_salivarius_SS_Bg39</strain>
    </source>
</reference>
<dbReference type="SUPFAM" id="SSF52794">
    <property type="entry name" value="PTS system IIB component-like"/>
    <property type="match status" value="1"/>
</dbReference>
<dbReference type="AlphaFoldDB" id="A0A564TEL3"/>
<feature type="domain" description="PRD" evidence="7">
    <location>
        <begin position="287"/>
        <end position="398"/>
    </location>
</feature>
<dbReference type="InterPro" id="IPR013011">
    <property type="entry name" value="PTS_EIIB_2"/>
</dbReference>
<proteinExistence type="predicted"/>
<dbReference type="InterPro" id="IPR036095">
    <property type="entry name" value="PTS_EIIB-like_sf"/>
</dbReference>
<dbReference type="CDD" id="cd05568">
    <property type="entry name" value="PTS_IIB_bgl_like"/>
    <property type="match status" value="1"/>
</dbReference>
<keyword evidence="1" id="KW-0808">Transferase</keyword>
<keyword evidence="4" id="KW-0010">Activator</keyword>
<dbReference type="PANTHER" id="PTHR30185:SF18">
    <property type="entry name" value="TRANSCRIPTIONAL REGULATOR MTLR"/>
    <property type="match status" value="1"/>
</dbReference>
<dbReference type="GO" id="GO:0006355">
    <property type="term" value="P:regulation of DNA-templated transcription"/>
    <property type="evidence" value="ECO:0007669"/>
    <property type="project" value="InterPro"/>
</dbReference>
<dbReference type="PANTHER" id="PTHR30185">
    <property type="entry name" value="CRYPTIC BETA-GLUCOSIDE BGL OPERON ANTITERMINATOR"/>
    <property type="match status" value="1"/>
</dbReference>
<dbReference type="Proteomes" id="UP000380217">
    <property type="component" value="Unassembled WGS sequence"/>
</dbReference>
<dbReference type="SUPFAM" id="SSF63520">
    <property type="entry name" value="PTS-regulatory domain, PRD"/>
    <property type="match status" value="2"/>
</dbReference>
<sequence length="490" mass="56722">MIKQNSKVEKLISLLKNYSGFISAKEIAENLNLSEKTIYRLVKEVNQNYYPDVLIMNKKGSGYKLNHTLLLEESSIISLDKDERQRRLLKILERLLLISPRSLNIYDLSQELFVSEAVILKDKLEIQKQISPYNLKVSVQSGFMAIFGAEFDIRRAIAELVPAFSIIDIDNLPNIISSEVIDISLAHFVLNEIKKIEAELEAELPYPYNINIFSHIYIMMDRVRKGMARNNQSIVAFSELTDKDLVDVSRRIIEDIQNYLNMSINQIEISYLYQYLHASRFQQKKIENVIHFSERVESVTLFYLKEMGIASDNRVIGTPIFTNLASHISPMLRRFDSKIRIKNNLLEEIQIRYPEIYEKTQMVSEKMAKKFGFSFVSEDEIGFLTLYFIRYLELHKSKIQAVIMCSSGIGISELLKMKIEKTFDSINVLEVVSTKTVDEVLESRNDIQLLITSVNLPIKTEIKTVLVSALMTPEDVKTIEQVIQEIRYEE</sequence>
<dbReference type="GO" id="GO:0009401">
    <property type="term" value="P:phosphoenolpyruvate-dependent sugar phosphotransferase system"/>
    <property type="evidence" value="ECO:0007669"/>
    <property type="project" value="InterPro"/>
</dbReference>
<keyword evidence="2" id="KW-0677">Repeat</keyword>
<feature type="domain" description="PTS EIIB type-2" evidence="6">
    <location>
        <begin position="399"/>
        <end position="490"/>
    </location>
</feature>
<dbReference type="Gene3D" id="1.10.1790.10">
    <property type="entry name" value="PRD domain"/>
    <property type="match status" value="2"/>
</dbReference>
<protein>
    <submittedName>
        <fullName evidence="8">Putative licABCH operon regulator</fullName>
    </submittedName>
</protein>
<dbReference type="Gene3D" id="1.10.10.10">
    <property type="entry name" value="Winged helix-like DNA-binding domain superfamily/Winged helix DNA-binding domain"/>
    <property type="match status" value="1"/>
</dbReference>
<evidence type="ECO:0000259" key="7">
    <source>
        <dbReference type="PROSITE" id="PS51372"/>
    </source>
</evidence>
<dbReference type="EMBL" id="CABHNJ010000029">
    <property type="protein sequence ID" value="VUX05888.1"/>
    <property type="molecule type" value="Genomic_DNA"/>
</dbReference>
<dbReference type="InterPro" id="IPR003501">
    <property type="entry name" value="PTS_EIIB_2/3"/>
</dbReference>
<evidence type="ECO:0000313" key="9">
    <source>
        <dbReference type="Proteomes" id="UP000380217"/>
    </source>
</evidence>
<dbReference type="PROSITE" id="PS51372">
    <property type="entry name" value="PRD_2"/>
    <property type="match status" value="2"/>
</dbReference>
<dbReference type="InterPro" id="IPR036388">
    <property type="entry name" value="WH-like_DNA-bd_sf"/>
</dbReference>